<evidence type="ECO:0000313" key="3">
    <source>
        <dbReference type="Proteomes" id="UP000299102"/>
    </source>
</evidence>
<sequence length="76" mass="8676">MKQIHSMFTGAKPEAHFNNKKKMLNSNLRPPKQAGDRQQSVWRIEREAVKVTAALKSSQAPPAHKRRMKRSREPGA</sequence>
<gene>
    <name evidence="2" type="ORF">EVAR_32876_1</name>
</gene>
<keyword evidence="3" id="KW-1185">Reference proteome</keyword>
<feature type="region of interest" description="Disordered" evidence="1">
    <location>
        <begin position="1"/>
        <end position="40"/>
    </location>
</feature>
<evidence type="ECO:0000256" key="1">
    <source>
        <dbReference type="SAM" id="MobiDB-lite"/>
    </source>
</evidence>
<proteinExistence type="predicted"/>
<comment type="caution">
    <text evidence="2">The sequence shown here is derived from an EMBL/GenBank/DDBJ whole genome shotgun (WGS) entry which is preliminary data.</text>
</comment>
<dbReference type="EMBL" id="BGZK01000392">
    <property type="protein sequence ID" value="GBP41055.1"/>
    <property type="molecule type" value="Genomic_DNA"/>
</dbReference>
<reference evidence="2 3" key="1">
    <citation type="journal article" date="2019" name="Commun. Biol.">
        <title>The bagworm genome reveals a unique fibroin gene that provides high tensile strength.</title>
        <authorList>
            <person name="Kono N."/>
            <person name="Nakamura H."/>
            <person name="Ohtoshi R."/>
            <person name="Tomita M."/>
            <person name="Numata K."/>
            <person name="Arakawa K."/>
        </authorList>
    </citation>
    <scope>NUCLEOTIDE SEQUENCE [LARGE SCALE GENOMIC DNA]</scope>
</reference>
<name>A0A4C1VTC4_EUMVA</name>
<organism evidence="2 3">
    <name type="scientific">Eumeta variegata</name>
    <name type="common">Bagworm moth</name>
    <name type="synonym">Eumeta japonica</name>
    <dbReference type="NCBI Taxonomy" id="151549"/>
    <lineage>
        <taxon>Eukaryota</taxon>
        <taxon>Metazoa</taxon>
        <taxon>Ecdysozoa</taxon>
        <taxon>Arthropoda</taxon>
        <taxon>Hexapoda</taxon>
        <taxon>Insecta</taxon>
        <taxon>Pterygota</taxon>
        <taxon>Neoptera</taxon>
        <taxon>Endopterygota</taxon>
        <taxon>Lepidoptera</taxon>
        <taxon>Glossata</taxon>
        <taxon>Ditrysia</taxon>
        <taxon>Tineoidea</taxon>
        <taxon>Psychidae</taxon>
        <taxon>Oiketicinae</taxon>
        <taxon>Eumeta</taxon>
    </lineage>
</organism>
<accession>A0A4C1VTC4</accession>
<dbReference type="Proteomes" id="UP000299102">
    <property type="component" value="Unassembled WGS sequence"/>
</dbReference>
<feature type="region of interest" description="Disordered" evidence="1">
    <location>
        <begin position="53"/>
        <end position="76"/>
    </location>
</feature>
<evidence type="ECO:0000313" key="2">
    <source>
        <dbReference type="EMBL" id="GBP41055.1"/>
    </source>
</evidence>
<dbReference type="AlphaFoldDB" id="A0A4C1VTC4"/>
<protein>
    <submittedName>
        <fullName evidence="2">Uncharacterized protein</fullName>
    </submittedName>
</protein>